<evidence type="ECO:0008006" key="3">
    <source>
        <dbReference type="Google" id="ProtNLM"/>
    </source>
</evidence>
<dbReference type="EMBL" id="AP027735">
    <property type="protein sequence ID" value="BDZ57939.1"/>
    <property type="molecule type" value="Genomic_DNA"/>
</dbReference>
<protein>
    <recommendedName>
        <fullName evidence="3">DUF3866 family protein</fullName>
    </recommendedName>
</protein>
<dbReference type="Proteomes" id="UP001321421">
    <property type="component" value="Chromosome"/>
</dbReference>
<dbReference type="Pfam" id="PF12982">
    <property type="entry name" value="DUF3866"/>
    <property type="match status" value="1"/>
</dbReference>
<evidence type="ECO:0000313" key="2">
    <source>
        <dbReference type="Proteomes" id="UP001321421"/>
    </source>
</evidence>
<sequence length="363" mass="37589">MRRVIRWREGVVEQELSRSAGTVEHLVRVGEQQVRALTYLDEVGEPTVGDRVLLNVAALERGLGTGGFALVVALPDALPEDPPPAPGHVVKARYTPTQTMVLGADEQESPHHDLLREADDLGGLPVVVADLHSALPAVVAGLREAAGREPRVAYVMSDGGALPIAFSRTVAGLRDAGWLAGSVTVGQAYGGDLEAVTVHSGLLAARAVLGADVVVLSQGPGNLGTGTRWGFSGVAAGEALNATHVLGGRGVAALRVSQADPRERHRGVSHHSTTAYARVARVPADLPVPGLAGPLGATVSDQADAMVALSDDRLRRVDVPVEGLRRALEASPVPLRTMGRDLDADEAAFLAAAAAGRHAASLL</sequence>
<name>A0ABN6YLS1_9MICO</name>
<evidence type="ECO:0000313" key="1">
    <source>
        <dbReference type="EMBL" id="BDZ57939.1"/>
    </source>
</evidence>
<organism evidence="1 2">
    <name type="scientific">Barrientosiimonas endolithica</name>
    <dbReference type="NCBI Taxonomy" id="1535208"/>
    <lineage>
        <taxon>Bacteria</taxon>
        <taxon>Bacillati</taxon>
        <taxon>Actinomycetota</taxon>
        <taxon>Actinomycetes</taxon>
        <taxon>Micrococcales</taxon>
        <taxon>Dermacoccaceae</taxon>
        <taxon>Barrientosiimonas</taxon>
    </lineage>
</organism>
<gene>
    <name evidence="1" type="ORF">GCM10025872_15960</name>
</gene>
<proteinExistence type="predicted"/>
<reference evidence="2" key="1">
    <citation type="journal article" date="2019" name="Int. J. Syst. Evol. Microbiol.">
        <title>The Global Catalogue of Microorganisms (GCM) 10K type strain sequencing project: providing services to taxonomists for standard genome sequencing and annotation.</title>
        <authorList>
            <consortium name="The Broad Institute Genomics Platform"/>
            <consortium name="The Broad Institute Genome Sequencing Center for Infectious Disease"/>
            <person name="Wu L."/>
            <person name="Ma J."/>
        </authorList>
    </citation>
    <scope>NUCLEOTIDE SEQUENCE [LARGE SCALE GENOMIC DNA]</scope>
    <source>
        <strain evidence="2">NBRC 110608</strain>
    </source>
</reference>
<keyword evidence="2" id="KW-1185">Reference proteome</keyword>
<accession>A0ABN6YLS1</accession>
<dbReference type="InterPro" id="IPR024479">
    <property type="entry name" value="DUF3866"/>
</dbReference>